<protein>
    <recommendedName>
        <fullName evidence="4">Integral membrane protein</fullName>
    </recommendedName>
</protein>
<feature type="transmembrane region" description="Helical" evidence="1">
    <location>
        <begin position="74"/>
        <end position="97"/>
    </location>
</feature>
<reference evidence="2 3" key="1">
    <citation type="submission" date="2024-10" db="EMBL/GenBank/DDBJ databases">
        <title>The Natural Products Discovery Center: Release of the First 8490 Sequenced Strains for Exploring Actinobacteria Biosynthetic Diversity.</title>
        <authorList>
            <person name="Kalkreuter E."/>
            <person name="Kautsar S.A."/>
            <person name="Yang D."/>
            <person name="Bader C.D."/>
            <person name="Teijaro C.N."/>
            <person name="Fluegel L."/>
            <person name="Davis C.M."/>
            <person name="Simpson J.R."/>
            <person name="Lauterbach L."/>
            <person name="Steele A.D."/>
            <person name="Gui C."/>
            <person name="Meng S."/>
            <person name="Li G."/>
            <person name="Viehrig K."/>
            <person name="Ye F."/>
            <person name="Su P."/>
            <person name="Kiefer A.F."/>
            <person name="Nichols A."/>
            <person name="Cepeda A.J."/>
            <person name="Yan W."/>
            <person name="Fan B."/>
            <person name="Jiang Y."/>
            <person name="Adhikari A."/>
            <person name="Zheng C.-J."/>
            <person name="Schuster L."/>
            <person name="Cowan T.M."/>
            <person name="Smanski M.J."/>
            <person name="Chevrette M.G."/>
            <person name="De Carvalho L.P.S."/>
            <person name="Shen B."/>
        </authorList>
    </citation>
    <scope>NUCLEOTIDE SEQUENCE [LARGE SCALE GENOMIC DNA]</scope>
    <source>
        <strain evidence="2 3">NPDC053399</strain>
    </source>
</reference>
<organism evidence="2 3">
    <name type="scientific">Streptomyces fildesensis</name>
    <dbReference type="NCBI Taxonomy" id="375757"/>
    <lineage>
        <taxon>Bacteria</taxon>
        <taxon>Bacillati</taxon>
        <taxon>Actinomycetota</taxon>
        <taxon>Actinomycetes</taxon>
        <taxon>Kitasatosporales</taxon>
        <taxon>Streptomycetaceae</taxon>
        <taxon>Streptomyces</taxon>
    </lineage>
</organism>
<sequence length="153" mass="16666">MGKRQLGQYPQSRYTHLLSSERNSNYTQHRPATFEIPVERPPKGCQSCTLACETCRTSLTYTVFSIPATRARRWAWLLTTLAGIASMLVSVLAIHHLGGEHPGEPGEGVSGLLTLGSVGGFIVAAIGLSFWWYEDGVRGPGRLMGIGGHTIKR</sequence>
<dbReference type="Proteomes" id="UP001614394">
    <property type="component" value="Unassembled WGS sequence"/>
</dbReference>
<gene>
    <name evidence="2" type="ORF">ACIGXA_18850</name>
</gene>
<evidence type="ECO:0008006" key="4">
    <source>
        <dbReference type="Google" id="ProtNLM"/>
    </source>
</evidence>
<evidence type="ECO:0000256" key="1">
    <source>
        <dbReference type="SAM" id="Phobius"/>
    </source>
</evidence>
<name>A0ABW8C822_9ACTN</name>
<keyword evidence="1" id="KW-0472">Membrane</keyword>
<comment type="caution">
    <text evidence="2">The sequence shown here is derived from an EMBL/GenBank/DDBJ whole genome shotgun (WGS) entry which is preliminary data.</text>
</comment>
<feature type="transmembrane region" description="Helical" evidence="1">
    <location>
        <begin position="109"/>
        <end position="133"/>
    </location>
</feature>
<dbReference type="EMBL" id="JBITYG010000005">
    <property type="protein sequence ID" value="MFI9102578.1"/>
    <property type="molecule type" value="Genomic_DNA"/>
</dbReference>
<evidence type="ECO:0000313" key="3">
    <source>
        <dbReference type="Proteomes" id="UP001614394"/>
    </source>
</evidence>
<accession>A0ABW8C822</accession>
<keyword evidence="1" id="KW-0812">Transmembrane</keyword>
<evidence type="ECO:0000313" key="2">
    <source>
        <dbReference type="EMBL" id="MFI9102578.1"/>
    </source>
</evidence>
<keyword evidence="3" id="KW-1185">Reference proteome</keyword>
<dbReference type="RefSeq" id="WP_250989269.1">
    <property type="nucleotide sequence ID" value="NZ_JBITYG010000005.1"/>
</dbReference>
<proteinExistence type="predicted"/>
<keyword evidence="1" id="KW-1133">Transmembrane helix</keyword>